<keyword evidence="1" id="KW-0732">Signal</keyword>
<gene>
    <name evidence="3" type="ORF">HKW67_19090</name>
</gene>
<dbReference type="SMART" id="SM00710">
    <property type="entry name" value="PbH1"/>
    <property type="match status" value="6"/>
</dbReference>
<keyword evidence="4" id="KW-1185">Reference proteome</keyword>
<dbReference type="InterPro" id="IPR037524">
    <property type="entry name" value="PA14/GLEYA"/>
</dbReference>
<dbReference type="InterPro" id="IPR022441">
    <property type="entry name" value="Para_beta_helix_rpt-2"/>
</dbReference>
<organism evidence="3 4">
    <name type="scientific">Gemmatimonas groenlandica</name>
    <dbReference type="NCBI Taxonomy" id="2732249"/>
    <lineage>
        <taxon>Bacteria</taxon>
        <taxon>Pseudomonadati</taxon>
        <taxon>Gemmatimonadota</taxon>
        <taxon>Gemmatimonadia</taxon>
        <taxon>Gemmatimonadales</taxon>
        <taxon>Gemmatimonadaceae</taxon>
        <taxon>Gemmatimonas</taxon>
    </lineage>
</organism>
<dbReference type="InterPro" id="IPR011658">
    <property type="entry name" value="PA14_dom"/>
</dbReference>
<dbReference type="SUPFAM" id="SSF56988">
    <property type="entry name" value="Anthrax protective antigen"/>
    <property type="match status" value="1"/>
</dbReference>
<dbReference type="InterPro" id="IPR012334">
    <property type="entry name" value="Pectin_lyas_fold"/>
</dbReference>
<dbReference type="PROSITE" id="PS51820">
    <property type="entry name" value="PA14"/>
    <property type="match status" value="1"/>
</dbReference>
<dbReference type="Gene3D" id="2.160.20.10">
    <property type="entry name" value="Single-stranded right-handed beta-helix, Pectin lyase-like"/>
    <property type="match status" value="2"/>
</dbReference>
<feature type="domain" description="PA14" evidence="2">
    <location>
        <begin position="582"/>
        <end position="730"/>
    </location>
</feature>
<evidence type="ECO:0000256" key="1">
    <source>
        <dbReference type="SAM" id="SignalP"/>
    </source>
</evidence>
<dbReference type="InterPro" id="IPR007742">
    <property type="entry name" value="NosD_dom"/>
</dbReference>
<feature type="signal peptide" evidence="1">
    <location>
        <begin position="1"/>
        <end position="30"/>
    </location>
</feature>
<dbReference type="RefSeq" id="WP_171226901.1">
    <property type="nucleotide sequence ID" value="NZ_CP053085.1"/>
</dbReference>
<proteinExistence type="predicted"/>
<name>A0A6M4IVD1_9BACT</name>
<evidence type="ECO:0000313" key="3">
    <source>
        <dbReference type="EMBL" id="QJR37466.1"/>
    </source>
</evidence>
<dbReference type="InterPro" id="IPR006626">
    <property type="entry name" value="PbH1"/>
</dbReference>
<dbReference type="InterPro" id="IPR011050">
    <property type="entry name" value="Pectin_lyase_fold/virulence"/>
</dbReference>
<dbReference type="NCBIfam" id="TIGR03804">
    <property type="entry name" value="para_beta_helix"/>
    <property type="match status" value="1"/>
</dbReference>
<dbReference type="EMBL" id="CP053085">
    <property type="protein sequence ID" value="QJR37466.1"/>
    <property type="molecule type" value="Genomic_DNA"/>
</dbReference>
<reference evidence="3 4" key="1">
    <citation type="submission" date="2020-05" db="EMBL/GenBank/DDBJ databases">
        <title>Complete genome sequence of Gemmatimonas greenlandica TET16.</title>
        <authorList>
            <person name="Zeng Y."/>
        </authorList>
    </citation>
    <scope>NUCLEOTIDE SEQUENCE [LARGE SCALE GENOMIC DNA]</scope>
    <source>
        <strain evidence="3 4">TET16</strain>
    </source>
</reference>
<dbReference type="KEGG" id="ggr:HKW67_19090"/>
<accession>A0A6M4IVD1</accession>
<evidence type="ECO:0000259" key="2">
    <source>
        <dbReference type="PROSITE" id="PS51820"/>
    </source>
</evidence>
<feature type="chain" id="PRO_5026673402" description="PA14 domain-containing protein" evidence="1">
    <location>
        <begin position="31"/>
        <end position="730"/>
    </location>
</feature>
<dbReference type="SUPFAM" id="SSF51126">
    <property type="entry name" value="Pectin lyase-like"/>
    <property type="match status" value="1"/>
</dbReference>
<dbReference type="Pfam" id="PF07691">
    <property type="entry name" value="PA14"/>
    <property type="match status" value="1"/>
</dbReference>
<sequence length="730" mass="80958">MVLMRVRCRRAASLAATVAVLAAAPSISRAQPVPLITPRAGLVITQSVKVRPGVYRLRASAALDSALLTIRGNHITVDLRGVTFIGSPADSAPDARQGTAIRIDGGEQIRVRGLTARGYRVGILARGTRALTLDSNDLSHSWKPRLFSLVEHESLNDWLSYHKNEQDEWLRFGAGIYLSRVTGGALHGNTVRQSMNGVLLTRTDSLDIRDNDLSYNSGLGIGLYRSSWNRIVNNRADYNVRGYSHGFFARGQDSAALLMFEQCTHNVVAYNSMTHSGDGLFLWAGQATMDTGQGGSNDNVFLVNDFSFAPTNGMEATFSRNQFIGNRVEGNTHGLWGGYSYESSVIGNCFVNNRIGIAVEHGQQNTVGANRFVGDTLAIRLWADSIEPGDWGYPKHRDTRSRAWRFVDNRFTRVKEPWRIANTGDIDSVRSVVDDTASQACDPTRLVPTTTWWRMPNIDHAPLRWPVAANALRDRGAIVVDEWGPYDWQSPKLWPLDSTHGVSVRLRVLGLAGRWRVLSRRGVATLSATSGNTGDTIVVTPTELRRGDWELTLEYRGAATVSPRGVRTARNVPQRFRYEQFEPRTTFTQRVFAWSDSTDPVKQPAAFAALLAGTPLTTRTASRMDWFWSRSRDAQIPTRRMAMEATATYDLPPGAYTLRALSDDAVRVWVDDRLVIDQFTLHETMPGYAPLTGGVHRVRAQYVQSEGWTEFRLDVVRGAVRPSSGSAGPH</sequence>
<evidence type="ECO:0000313" key="4">
    <source>
        <dbReference type="Proteomes" id="UP000500938"/>
    </source>
</evidence>
<dbReference type="AlphaFoldDB" id="A0A6M4IVD1"/>
<protein>
    <recommendedName>
        <fullName evidence="2">PA14 domain-containing protein</fullName>
    </recommendedName>
</protein>
<dbReference type="Proteomes" id="UP000500938">
    <property type="component" value="Chromosome"/>
</dbReference>
<dbReference type="Pfam" id="PF05048">
    <property type="entry name" value="NosD"/>
    <property type="match status" value="1"/>
</dbReference>